<dbReference type="Pfam" id="PF02992">
    <property type="entry name" value="Transposase_21"/>
    <property type="match status" value="1"/>
</dbReference>
<dbReference type="OrthoDB" id="2404451at2759"/>
<feature type="region of interest" description="Disordered" evidence="1">
    <location>
        <begin position="126"/>
        <end position="164"/>
    </location>
</feature>
<dbReference type="PANTHER" id="PTHR46579:SF1">
    <property type="entry name" value="F5_8 TYPE C DOMAIN-CONTAINING PROTEIN"/>
    <property type="match status" value="1"/>
</dbReference>
<evidence type="ECO:0000313" key="2">
    <source>
        <dbReference type="EMBL" id="GJF00485.1"/>
    </source>
</evidence>
<dbReference type="EMBL" id="BPQB01000158">
    <property type="protein sequence ID" value="GJF00485.1"/>
    <property type="molecule type" value="Genomic_DNA"/>
</dbReference>
<evidence type="ECO:0000256" key="1">
    <source>
        <dbReference type="SAM" id="MobiDB-lite"/>
    </source>
</evidence>
<dbReference type="Proteomes" id="UP000703269">
    <property type="component" value="Unassembled WGS sequence"/>
</dbReference>
<sequence>MASDDGTKVRCACCGKLVSRSTEWRHTKSLQEPSAPLLKATALTYRNQIRALANGQPYIHNEDLPLLPLPPTGDHILAEPLHAPEEANGADVHAFEHGAEPAAQGTDSDGEAEDVGDALRRMYALRGRPATVEDDDEDEDEDPLGGDGEEGARREEPAEEMDMIDEDGLAEYERLGERFEQELADIAHELSPQDLQILRSFAYRVRNNVSDGDFETLPLVFDAIPDNSAAQVDSRAAFLSGFDPRLYHCCPKSCMCYVGPYADLQQCLYCGTSRYNGQGRPRKTFTYIPLIPRLRAMYRDPQMAKKLEYRSHFAQSPPKHRVPGPECERLRKVSGRGVAGRCYCPSKVEDVFDGHHYRALCDSPVIINDKPQPHAHFSHNHDLALGLSTDGFAPFKRRSQTCWPLIVYNYNLPPQERFKKDNILCLGVVPGPHKPQDIDSFLWVLAEEMLQLAHGTPTYHALDKSLFRLHAHLILAAGDIPALSMVLRMKGHNGRCPCRMCKIRGVQIPDGTNYTHYVPLDRSRHPSTAANPALRARYDPLDLPLRTHDEFLAQAREVERAATNAAANELAKECGIKGVPVLSCLSSLSFPLSFPYDFMHELWENVMPNLVSLWVGDYKGLDEGREPYELHRDGWANIGKATAAASNTIPSAFGPRLGDISDPAQRKQYTADMWSFWTLHLAPALLKGKFRHQKYYDHFLELVRLLNICLQFGNTADEISQLRSGFSDWVRKFETYYYQYNPERLSTCVLTLHALLHVADSIELSGPVWTYWAFPMERYCGLLQRHIKNRRFPYSSIDVYVTKSARLAQLGLLYHITDLLALKRPRSYTVRGQYSLPISYPDVVFLPPRLPRGAVVDAQLLRRIAVHLNTRFGCGLVHARRFANSDAVELYGKLRQTDEGDTISADAMIPATEDRREATWVRYEVYVDRNARRRHAREEYERVTHYGLLEHLVVLHLPDHPAFMDSTSSDPQPRTLMLADIHSCNDFDGPPGFRLYQKMGTWQVFDVSCVQCVVGRAKLPTVGCATWAIIDRSPQPGEPDRQD</sequence>
<gene>
    <name evidence="2" type="ORF">PsYK624_167730</name>
</gene>
<keyword evidence="3" id="KW-1185">Reference proteome</keyword>
<accession>A0A9P3GTK0</accession>
<dbReference type="AlphaFoldDB" id="A0A9P3GTK0"/>
<dbReference type="InterPro" id="IPR004242">
    <property type="entry name" value="Transposase_21"/>
</dbReference>
<comment type="caution">
    <text evidence="2">The sequence shown here is derived from an EMBL/GenBank/DDBJ whole genome shotgun (WGS) entry which is preliminary data.</text>
</comment>
<reference evidence="2 3" key="1">
    <citation type="submission" date="2021-08" db="EMBL/GenBank/DDBJ databases">
        <title>Draft Genome Sequence of Phanerochaete sordida strain YK-624.</title>
        <authorList>
            <person name="Mori T."/>
            <person name="Dohra H."/>
            <person name="Suzuki T."/>
            <person name="Kawagishi H."/>
            <person name="Hirai H."/>
        </authorList>
    </citation>
    <scope>NUCLEOTIDE SEQUENCE [LARGE SCALE GENOMIC DNA]</scope>
    <source>
        <strain evidence="2 3">YK-624</strain>
    </source>
</reference>
<feature type="compositionally biased region" description="Acidic residues" evidence="1">
    <location>
        <begin position="132"/>
        <end position="149"/>
    </location>
</feature>
<organism evidence="2 3">
    <name type="scientific">Phanerochaete sordida</name>
    <dbReference type="NCBI Taxonomy" id="48140"/>
    <lineage>
        <taxon>Eukaryota</taxon>
        <taxon>Fungi</taxon>
        <taxon>Dikarya</taxon>
        <taxon>Basidiomycota</taxon>
        <taxon>Agaricomycotina</taxon>
        <taxon>Agaricomycetes</taxon>
        <taxon>Polyporales</taxon>
        <taxon>Phanerochaetaceae</taxon>
        <taxon>Phanerochaete</taxon>
    </lineage>
</organism>
<protein>
    <submittedName>
        <fullName evidence="2">Transposase family Tnp2 domain-containing protein</fullName>
    </submittedName>
</protein>
<name>A0A9P3GTK0_9APHY</name>
<dbReference type="PANTHER" id="PTHR46579">
    <property type="entry name" value="F5/8 TYPE C DOMAIN-CONTAINING PROTEIN-RELATED"/>
    <property type="match status" value="1"/>
</dbReference>
<evidence type="ECO:0000313" key="3">
    <source>
        <dbReference type="Proteomes" id="UP000703269"/>
    </source>
</evidence>
<proteinExistence type="predicted"/>